<keyword evidence="2" id="KW-0548">Nucleotidyltransferase</keyword>
<proteinExistence type="predicted"/>
<dbReference type="InterPro" id="IPR050238">
    <property type="entry name" value="DNA_Rep/Repair_Clamp_Loader"/>
</dbReference>
<dbReference type="InterPro" id="IPR027417">
    <property type="entry name" value="P-loop_NTPase"/>
</dbReference>
<dbReference type="PANTHER" id="PTHR11669:SF8">
    <property type="entry name" value="DNA POLYMERASE III SUBUNIT DELTA"/>
    <property type="match status" value="1"/>
</dbReference>
<dbReference type="SUPFAM" id="SSF52540">
    <property type="entry name" value="P-loop containing nucleoside triphosphate hydrolases"/>
    <property type="match status" value="1"/>
</dbReference>
<dbReference type="EC" id="2.7.7.7" evidence="2"/>
<keyword evidence="3" id="KW-1185">Reference proteome</keyword>
<name>A0A941E9P0_9ACTN</name>
<dbReference type="EMBL" id="JAGSOH010000013">
    <property type="protein sequence ID" value="MBR7826165.1"/>
    <property type="molecule type" value="Genomic_DNA"/>
</dbReference>
<dbReference type="PANTHER" id="PTHR11669">
    <property type="entry name" value="REPLICATION FACTOR C / DNA POLYMERASE III GAMMA-TAU SUBUNIT"/>
    <property type="match status" value="1"/>
</dbReference>
<dbReference type="AlphaFoldDB" id="A0A941E9P0"/>
<dbReference type="InterPro" id="IPR004622">
    <property type="entry name" value="DNA_pol_HolB"/>
</dbReference>
<organism evidence="2 3">
    <name type="scientific">Actinospica acidithermotolerans</name>
    <dbReference type="NCBI Taxonomy" id="2828514"/>
    <lineage>
        <taxon>Bacteria</taxon>
        <taxon>Bacillati</taxon>
        <taxon>Actinomycetota</taxon>
        <taxon>Actinomycetes</taxon>
        <taxon>Catenulisporales</taxon>
        <taxon>Actinospicaceae</taxon>
        <taxon>Actinospica</taxon>
    </lineage>
</organism>
<evidence type="ECO:0000313" key="3">
    <source>
        <dbReference type="Proteomes" id="UP000676325"/>
    </source>
</evidence>
<dbReference type="Gene3D" id="3.40.50.300">
    <property type="entry name" value="P-loop containing nucleotide triphosphate hydrolases"/>
    <property type="match status" value="1"/>
</dbReference>
<feature type="coiled-coil region" evidence="1">
    <location>
        <begin position="253"/>
        <end position="280"/>
    </location>
</feature>
<protein>
    <submittedName>
        <fullName evidence="2">DNA polymerase III subunit delta</fullName>
        <ecNumber evidence="2">2.7.7.7</ecNumber>
    </submittedName>
</protein>
<keyword evidence="2" id="KW-0808">Transferase</keyword>
<comment type="caution">
    <text evidence="2">The sequence shown here is derived from an EMBL/GenBank/DDBJ whole genome shotgun (WGS) entry which is preliminary data.</text>
</comment>
<reference evidence="2" key="1">
    <citation type="submission" date="2021-04" db="EMBL/GenBank/DDBJ databases">
        <title>Genome based classification of Actinospica acidithermotolerans sp. nov., an actinobacterium isolated from an Indonesian hot spring.</title>
        <authorList>
            <person name="Kusuma A.B."/>
            <person name="Putra K.E."/>
            <person name="Nafisah S."/>
            <person name="Loh J."/>
            <person name="Nouioui I."/>
            <person name="Goodfellow M."/>
        </authorList>
    </citation>
    <scope>NUCLEOTIDE SEQUENCE</scope>
    <source>
        <strain evidence="2">MGRD01-02</strain>
    </source>
</reference>
<dbReference type="NCBIfam" id="NF005926">
    <property type="entry name" value="PRK07940.1"/>
    <property type="match status" value="1"/>
</dbReference>
<accession>A0A941E9P0</accession>
<dbReference type="GO" id="GO:0003887">
    <property type="term" value="F:DNA-directed DNA polymerase activity"/>
    <property type="evidence" value="ECO:0007669"/>
    <property type="project" value="UniProtKB-EC"/>
</dbReference>
<dbReference type="Pfam" id="PF13177">
    <property type="entry name" value="DNA_pol3_delta2"/>
    <property type="match status" value="1"/>
</dbReference>
<keyword evidence="1" id="KW-0175">Coiled coil</keyword>
<dbReference type="NCBIfam" id="TIGR00678">
    <property type="entry name" value="holB"/>
    <property type="match status" value="1"/>
</dbReference>
<sequence>MTGGESAGVGYGVWSDLIGQGEAAGRLVRAAEAARRILGGAGGASVNAMTHAWLVTGPPGSGTSLAARSFAAALQCTGEMPGCGHCQECRTTMGGTHPDVTIVRSDQLSIGVDVARKLVRDCAMAPAGGRWQIIVFEDADRLTEAAANVLLKGIEEPAARTVWLLCAPSSQDLLPTILSRCRQLNLRTPSVSAVAEALVRRDGADYERAAIAAQAAQGDYERARTLVLDPEAAARRTAVLRLPMEARDIGRALNAAQALVDAADAEARAATEALDASETEELKLALGFGQGKGAGTARGVAGSAGLLKELETRQKRRLTRMQRDALDRALNDLVAFYRDVLAAQLTAGGAGPEPVHPDLRPQVAEIARHSRPQDTLRRIDAVLRARQAISSNVSPLLAVEAMAVSLG</sequence>
<evidence type="ECO:0000313" key="2">
    <source>
        <dbReference type="EMBL" id="MBR7826165.1"/>
    </source>
</evidence>
<dbReference type="RefSeq" id="WP_212517316.1">
    <property type="nucleotide sequence ID" value="NZ_JAGSOH010000013.1"/>
</dbReference>
<evidence type="ECO:0000256" key="1">
    <source>
        <dbReference type="SAM" id="Coils"/>
    </source>
</evidence>
<dbReference type="GO" id="GO:0008408">
    <property type="term" value="F:3'-5' exonuclease activity"/>
    <property type="evidence" value="ECO:0007669"/>
    <property type="project" value="InterPro"/>
</dbReference>
<dbReference type="Proteomes" id="UP000676325">
    <property type="component" value="Unassembled WGS sequence"/>
</dbReference>
<gene>
    <name evidence="2" type="ORF">KDK95_07615</name>
</gene>
<dbReference type="GO" id="GO:0006261">
    <property type="term" value="P:DNA-templated DNA replication"/>
    <property type="evidence" value="ECO:0007669"/>
    <property type="project" value="TreeGrafter"/>
</dbReference>